<dbReference type="Proteomes" id="UP001156102">
    <property type="component" value="Unassembled WGS sequence"/>
</dbReference>
<comment type="caution">
    <text evidence="1">The sequence shown here is derived from an EMBL/GenBank/DDBJ whole genome shotgun (WGS) entry which is preliminary data.</text>
</comment>
<dbReference type="EMBL" id="JANCLT010000008">
    <property type="protein sequence ID" value="MCP8969922.1"/>
    <property type="molecule type" value="Genomic_DNA"/>
</dbReference>
<sequence>MNKKDIADFRKQLKRDNDSLRIREILQFYIQKESGEVFHQERRAFEMLEQEQQELLLGGFKKVLTGQLDAKLFQLKFQHGAEDAAQYILYNGLEADSDTWEDGMASLVEKMFREQQYTMDAVVTFIRGEYRKPVKKKGEDEEHESNQIYANSFILCSVNRTDMPKKALLFDYIEREFKSNVVVDAIINLAAPLTGFLFPCFTDNARDVNHVLYMAEKANQPDEAFIQHVLHCENVITAGEDKEGFEHILSRVAGDAVSTEVLAQVYKEVQRVIEEHEEEEEPPVLDQQDVARILQASGIEDTSRVELAFQEAFYTEDHQLKATSVVPNYTSKSVRINTGTAQVSLSPQDMHTMRYVILNGKRCLILEVEEDITVDGVKLQPEQF</sequence>
<gene>
    <name evidence="1" type="ORF">NK662_15450</name>
</gene>
<evidence type="ECO:0000313" key="1">
    <source>
        <dbReference type="EMBL" id="MCP8969922.1"/>
    </source>
</evidence>
<name>A0AA41X726_9BACI</name>
<dbReference type="RefSeq" id="WP_254759840.1">
    <property type="nucleotide sequence ID" value="NZ_JANCLT010000008.1"/>
</dbReference>
<protein>
    <submittedName>
        <fullName evidence="1">DUF4317 domain-containing protein</fullName>
    </submittedName>
</protein>
<organism evidence="1 2">
    <name type="scientific">Ectobacillus ponti</name>
    <dbReference type="NCBI Taxonomy" id="2961894"/>
    <lineage>
        <taxon>Bacteria</taxon>
        <taxon>Bacillati</taxon>
        <taxon>Bacillota</taxon>
        <taxon>Bacilli</taxon>
        <taxon>Bacillales</taxon>
        <taxon>Bacillaceae</taxon>
        <taxon>Ectobacillus</taxon>
    </lineage>
</organism>
<keyword evidence="2" id="KW-1185">Reference proteome</keyword>
<dbReference type="AlphaFoldDB" id="A0AA41X726"/>
<reference evidence="1" key="1">
    <citation type="submission" date="2022-07" db="EMBL/GenBank/DDBJ databases">
        <authorList>
            <person name="Li W.-J."/>
            <person name="Deng Q.-Q."/>
        </authorList>
    </citation>
    <scope>NUCLEOTIDE SEQUENCE</scope>
    <source>
        <strain evidence="1">SYSU M60031</strain>
    </source>
</reference>
<dbReference type="Pfam" id="PF14199">
    <property type="entry name" value="DUF4317"/>
    <property type="match status" value="1"/>
</dbReference>
<dbReference type="InterPro" id="IPR025466">
    <property type="entry name" value="DUF4317"/>
</dbReference>
<evidence type="ECO:0000313" key="2">
    <source>
        <dbReference type="Proteomes" id="UP001156102"/>
    </source>
</evidence>
<accession>A0AA41X726</accession>
<proteinExistence type="predicted"/>